<dbReference type="GO" id="GO:0008168">
    <property type="term" value="F:methyltransferase activity"/>
    <property type="evidence" value="ECO:0007669"/>
    <property type="project" value="UniProtKB-KW"/>
</dbReference>
<dbReference type="Gene3D" id="3.40.50.150">
    <property type="entry name" value="Vaccinia Virus protein VP39"/>
    <property type="match status" value="1"/>
</dbReference>
<feature type="non-terminal residue" evidence="3">
    <location>
        <position position="179"/>
    </location>
</feature>
<evidence type="ECO:0000256" key="1">
    <source>
        <dbReference type="SAM" id="MobiDB-lite"/>
    </source>
</evidence>
<dbReference type="Pfam" id="PF13649">
    <property type="entry name" value="Methyltransf_25"/>
    <property type="match status" value="1"/>
</dbReference>
<dbReference type="AlphaFoldDB" id="T1CNE7"/>
<dbReference type="GO" id="GO:0032259">
    <property type="term" value="P:methylation"/>
    <property type="evidence" value="ECO:0007669"/>
    <property type="project" value="UniProtKB-KW"/>
</dbReference>
<protein>
    <submittedName>
        <fullName evidence="3">Methyltransferase type 11 domain protein</fullName>
        <ecNumber evidence="3">2.1.1.-</ecNumber>
    </submittedName>
</protein>
<comment type="caution">
    <text evidence="3">The sequence shown here is derived from an EMBL/GenBank/DDBJ whole genome shotgun (WGS) entry which is preliminary data.</text>
</comment>
<keyword evidence="3" id="KW-0808">Transferase</keyword>
<reference evidence="3" key="1">
    <citation type="submission" date="2013-08" db="EMBL/GenBank/DDBJ databases">
        <authorList>
            <person name="Mendez C."/>
            <person name="Richter M."/>
            <person name="Ferrer M."/>
            <person name="Sanchez J."/>
        </authorList>
    </citation>
    <scope>NUCLEOTIDE SEQUENCE</scope>
</reference>
<feature type="region of interest" description="Disordered" evidence="1">
    <location>
        <begin position="76"/>
        <end position="179"/>
    </location>
</feature>
<dbReference type="EC" id="2.1.1.-" evidence="3"/>
<name>T1CNE7_9ZZZZ</name>
<accession>T1CNE7</accession>
<reference evidence="3" key="2">
    <citation type="journal article" date="2014" name="ISME J.">
        <title>Microbial stratification in low pH oxic and suboxic macroscopic growths along an acid mine drainage.</title>
        <authorList>
            <person name="Mendez-Garcia C."/>
            <person name="Mesa V."/>
            <person name="Sprenger R.R."/>
            <person name="Richter M."/>
            <person name="Diez M.S."/>
            <person name="Solano J."/>
            <person name="Bargiela R."/>
            <person name="Golyshina O.V."/>
            <person name="Manteca A."/>
            <person name="Ramos J.L."/>
            <person name="Gallego J.R."/>
            <person name="Llorente I."/>
            <person name="Martins Dos Santos V.A."/>
            <person name="Jensen O.N."/>
            <person name="Pelaez A.I."/>
            <person name="Sanchez J."/>
            <person name="Ferrer M."/>
        </authorList>
    </citation>
    <scope>NUCLEOTIDE SEQUENCE</scope>
</reference>
<proteinExistence type="predicted"/>
<gene>
    <name evidence="3" type="ORF">B1B_04939</name>
</gene>
<dbReference type="InterPro" id="IPR029063">
    <property type="entry name" value="SAM-dependent_MTases_sf"/>
</dbReference>
<dbReference type="InterPro" id="IPR041698">
    <property type="entry name" value="Methyltransf_25"/>
</dbReference>
<evidence type="ECO:0000259" key="2">
    <source>
        <dbReference type="Pfam" id="PF13649"/>
    </source>
</evidence>
<dbReference type="SUPFAM" id="SSF53335">
    <property type="entry name" value="S-adenosyl-L-methionine-dependent methyltransferases"/>
    <property type="match status" value="1"/>
</dbReference>
<feature type="compositionally biased region" description="Low complexity" evidence="1">
    <location>
        <begin position="147"/>
        <end position="162"/>
    </location>
</feature>
<feature type="compositionally biased region" description="Gly residues" evidence="1">
    <location>
        <begin position="129"/>
        <end position="146"/>
    </location>
</feature>
<sequence length="179" mass="18951">QIAPVYDDTREAFEAETIDRIAAELRAESVGSLLEVGVGTGRVAVPLAERGLHVTGVDASLGMMGRARTKGLERLVRGSAYRLPDRRRRRRRDPVRPRPPPPGRSARGAPGGDPGRPTGCVRPRTSPAVGGGERPGTGRRGPGGSSTGSSARRATSFRTGAGVRRPGSAPCWRGSRRTR</sequence>
<dbReference type="EMBL" id="AUZY01003109">
    <property type="protein sequence ID" value="EQD70545.1"/>
    <property type="molecule type" value="Genomic_DNA"/>
</dbReference>
<organism evidence="3">
    <name type="scientific">mine drainage metagenome</name>
    <dbReference type="NCBI Taxonomy" id="410659"/>
    <lineage>
        <taxon>unclassified sequences</taxon>
        <taxon>metagenomes</taxon>
        <taxon>ecological metagenomes</taxon>
    </lineage>
</organism>
<feature type="domain" description="Methyltransferase" evidence="2">
    <location>
        <begin position="34"/>
        <end position="83"/>
    </location>
</feature>
<evidence type="ECO:0000313" key="3">
    <source>
        <dbReference type="EMBL" id="EQD70545.1"/>
    </source>
</evidence>
<keyword evidence="3" id="KW-0489">Methyltransferase</keyword>
<feature type="non-terminal residue" evidence="3">
    <location>
        <position position="1"/>
    </location>
</feature>